<feature type="compositionally biased region" description="Polar residues" evidence="1">
    <location>
        <begin position="109"/>
        <end position="118"/>
    </location>
</feature>
<dbReference type="EMBL" id="GG697364">
    <property type="protein sequence ID" value="EFQ32709.1"/>
    <property type="molecule type" value="Genomic_DNA"/>
</dbReference>
<sequence length="225" mass="24107">MYGGLVSNGVTVPSQAEPFLARVNIRMWIIGNGAWNGAGTRPAVGREATLQRPRSRRERRRPLNELQYGTAHTKLRLGLLSTGDHIGTHEGTPYVDVKFAPADGDLHLSHSSGGDSPTPTAPDPTLSPGAAAAIACPDRPTVCRVQTHRCGIYAVSFYIDALLPDQAVPPRRTWSSRQLGVLGPARAVSPSPTGNRSGTPRTGAAFELRLVQFLVSVVLFRQGEN</sequence>
<reference evidence="3" key="1">
    <citation type="journal article" date="2012" name="Nat. Genet.">
        <title>Lifestyle transitions in plant pathogenic Colletotrichum fungi deciphered by genome and transcriptome analyses.</title>
        <authorList>
            <person name="O'Connell R.J."/>
            <person name="Thon M.R."/>
            <person name="Hacquard S."/>
            <person name="Amyotte S.G."/>
            <person name="Kleemann J."/>
            <person name="Torres M.F."/>
            <person name="Damm U."/>
            <person name="Buiate E.A."/>
            <person name="Epstein L."/>
            <person name="Alkan N."/>
            <person name="Altmueller J."/>
            <person name="Alvarado-Balderrama L."/>
            <person name="Bauser C.A."/>
            <person name="Becker C."/>
            <person name="Birren B.W."/>
            <person name="Chen Z."/>
            <person name="Choi J."/>
            <person name="Crouch J.A."/>
            <person name="Duvick J.P."/>
            <person name="Farman M.A."/>
            <person name="Gan P."/>
            <person name="Heiman D."/>
            <person name="Henrissat B."/>
            <person name="Howard R.J."/>
            <person name="Kabbage M."/>
            <person name="Koch C."/>
            <person name="Kracher B."/>
            <person name="Kubo Y."/>
            <person name="Law A.D."/>
            <person name="Lebrun M.-H."/>
            <person name="Lee Y.-H."/>
            <person name="Miyara I."/>
            <person name="Moore N."/>
            <person name="Neumann U."/>
            <person name="Nordstroem K."/>
            <person name="Panaccione D.G."/>
            <person name="Panstruga R."/>
            <person name="Place M."/>
            <person name="Proctor R.H."/>
            <person name="Prusky D."/>
            <person name="Rech G."/>
            <person name="Reinhardt R."/>
            <person name="Rollins J.A."/>
            <person name="Rounsley S."/>
            <person name="Schardl C.L."/>
            <person name="Schwartz D.C."/>
            <person name="Shenoy N."/>
            <person name="Shirasu K."/>
            <person name="Sikhakolli U.R."/>
            <person name="Stueber K."/>
            <person name="Sukno S.A."/>
            <person name="Sweigard J.A."/>
            <person name="Takano Y."/>
            <person name="Takahara H."/>
            <person name="Trail F."/>
            <person name="van der Does H.C."/>
            <person name="Voll L.M."/>
            <person name="Will I."/>
            <person name="Young S."/>
            <person name="Zeng Q."/>
            <person name="Zhang J."/>
            <person name="Zhou S."/>
            <person name="Dickman M.B."/>
            <person name="Schulze-Lefert P."/>
            <person name="Ver Loren van Themaat E."/>
            <person name="Ma L.-J."/>
            <person name="Vaillancourt L.J."/>
        </authorList>
    </citation>
    <scope>NUCLEOTIDE SEQUENCE [LARGE SCALE GENOMIC DNA]</scope>
    <source>
        <strain evidence="3">M1.001 / M2 / FGSC 10212</strain>
    </source>
</reference>
<evidence type="ECO:0000313" key="2">
    <source>
        <dbReference type="EMBL" id="EFQ32709.1"/>
    </source>
</evidence>
<dbReference type="STRING" id="645133.E3QPC1"/>
<feature type="region of interest" description="Disordered" evidence="1">
    <location>
        <begin position="105"/>
        <end position="131"/>
    </location>
</feature>
<gene>
    <name evidence="2" type="ORF">GLRG_07853</name>
</gene>
<dbReference type="Proteomes" id="UP000008782">
    <property type="component" value="Unassembled WGS sequence"/>
</dbReference>
<organism evidence="3">
    <name type="scientific">Colletotrichum graminicola (strain M1.001 / M2 / FGSC 10212)</name>
    <name type="common">Maize anthracnose fungus</name>
    <name type="synonym">Glomerella graminicola</name>
    <dbReference type="NCBI Taxonomy" id="645133"/>
    <lineage>
        <taxon>Eukaryota</taxon>
        <taxon>Fungi</taxon>
        <taxon>Dikarya</taxon>
        <taxon>Ascomycota</taxon>
        <taxon>Pezizomycotina</taxon>
        <taxon>Sordariomycetes</taxon>
        <taxon>Hypocreomycetidae</taxon>
        <taxon>Glomerellales</taxon>
        <taxon>Glomerellaceae</taxon>
        <taxon>Colletotrichum</taxon>
        <taxon>Colletotrichum graminicola species complex</taxon>
    </lineage>
</organism>
<feature type="region of interest" description="Disordered" evidence="1">
    <location>
        <begin position="40"/>
        <end position="64"/>
    </location>
</feature>
<evidence type="ECO:0000313" key="3">
    <source>
        <dbReference type="Proteomes" id="UP000008782"/>
    </source>
</evidence>
<dbReference type="RefSeq" id="XP_008096729.1">
    <property type="nucleotide sequence ID" value="XM_008098538.1"/>
</dbReference>
<proteinExistence type="predicted"/>
<dbReference type="VEuPathDB" id="FungiDB:GLRG_07853"/>
<protein>
    <submittedName>
        <fullName evidence="2">Uncharacterized protein</fullName>
    </submittedName>
</protein>
<dbReference type="eggNOG" id="ENOG502QQM5">
    <property type="taxonomic scope" value="Eukaryota"/>
</dbReference>
<dbReference type="GeneID" id="24413218"/>
<dbReference type="OrthoDB" id="1179585at2759"/>
<evidence type="ECO:0000256" key="1">
    <source>
        <dbReference type="SAM" id="MobiDB-lite"/>
    </source>
</evidence>
<dbReference type="HOGENOM" id="CLU_1229838_0_0_1"/>
<accession>E3QPC1</accession>
<name>E3QPC1_COLGM</name>
<dbReference type="AlphaFoldDB" id="E3QPC1"/>
<keyword evidence="3" id="KW-1185">Reference proteome</keyword>